<dbReference type="Gene3D" id="3.30.930.10">
    <property type="entry name" value="Bira Bifunctional Protein, Domain 2"/>
    <property type="match status" value="1"/>
</dbReference>
<evidence type="ECO:0000256" key="6">
    <source>
        <dbReference type="ARBA" id="ARBA00023146"/>
    </source>
</evidence>
<dbReference type="InterPro" id="IPR042103">
    <property type="entry name" value="SerRS_1_N_sf"/>
</dbReference>
<dbReference type="InterPro" id="IPR015866">
    <property type="entry name" value="Ser-tRNA-synth_1_N"/>
</dbReference>
<organism evidence="10">
    <name type="scientific">marine metagenome</name>
    <dbReference type="NCBI Taxonomy" id="408172"/>
    <lineage>
        <taxon>unclassified sequences</taxon>
        <taxon>metagenomes</taxon>
        <taxon>ecological metagenomes</taxon>
    </lineage>
</organism>
<dbReference type="PANTHER" id="PTHR11778">
    <property type="entry name" value="SERYL-TRNA SYNTHETASE"/>
    <property type="match status" value="1"/>
</dbReference>
<evidence type="ECO:0000256" key="3">
    <source>
        <dbReference type="ARBA" id="ARBA00022741"/>
    </source>
</evidence>
<evidence type="ECO:0000256" key="4">
    <source>
        <dbReference type="ARBA" id="ARBA00022840"/>
    </source>
</evidence>
<keyword evidence="5" id="KW-0648">Protein biosynthesis</keyword>
<dbReference type="NCBIfam" id="TIGR00414">
    <property type="entry name" value="serS"/>
    <property type="match status" value="1"/>
</dbReference>
<name>A0A381QZK7_9ZZZZ</name>
<keyword evidence="6" id="KW-0030">Aminoacyl-tRNA synthetase</keyword>
<sequence length="417" mass="46033">VIDLRLLRENADYRDGATKKGVGADLIDAVLDADERRRSAMHDAEEARAAQNSASKEIGRASPDERESKIAEATRLKIELEKLEVAENAATQEVEELALQIPNPAHASVPPGDENDFVTESEIGDRTPPPAHDHAELGELLGMVDSERAVRNSGSRFAYLMGPAVRVEFALVQFAFDLLEKYGFIPVVPPVLVREEMMIDAGFFPTDRHQVYEIAGDDLFLIGTSEVALAGLHRGEHLERDALPIRYAGFSSCFRREAGTYGKDTRGIFRVHQFDKVEMFSFCDPEASWEELETLRAIQEEIVSSLDLPYRVINVAAGDLGAAAAKKYDLEVWLPSEGAYREVTSCSNYTDYSARRMGSRYRGEEGTGLLHTLNGTACAISRTLVFLMENQQQSNGSISIPDALRPYTGFDSIPGPS</sequence>
<gene>
    <name evidence="10" type="ORF">METZ01_LOCUS37735</name>
</gene>
<dbReference type="HAMAP" id="MF_00176">
    <property type="entry name" value="Ser_tRNA_synth_type1"/>
    <property type="match status" value="1"/>
</dbReference>
<dbReference type="GO" id="GO:0006434">
    <property type="term" value="P:seryl-tRNA aminoacylation"/>
    <property type="evidence" value="ECO:0007669"/>
    <property type="project" value="InterPro"/>
</dbReference>
<dbReference type="InterPro" id="IPR002317">
    <property type="entry name" value="Ser-tRNA-ligase_type_1"/>
</dbReference>
<dbReference type="InterPro" id="IPR045864">
    <property type="entry name" value="aa-tRNA-synth_II/BPL/LPL"/>
</dbReference>
<keyword evidence="2" id="KW-0436">Ligase</keyword>
<dbReference type="CDD" id="cd00770">
    <property type="entry name" value="SerRS_core"/>
    <property type="match status" value="1"/>
</dbReference>
<feature type="domain" description="Aminoacyl-transfer RNA synthetases class-II family profile" evidence="9">
    <location>
        <begin position="171"/>
        <end position="406"/>
    </location>
</feature>
<feature type="non-terminal residue" evidence="10">
    <location>
        <position position="1"/>
    </location>
</feature>
<dbReference type="InterPro" id="IPR002314">
    <property type="entry name" value="aa-tRNA-synt_IIb"/>
</dbReference>
<feature type="compositionally biased region" description="Basic and acidic residues" evidence="8">
    <location>
        <begin position="37"/>
        <end position="48"/>
    </location>
</feature>
<protein>
    <recommendedName>
        <fullName evidence="1">serine--tRNA ligase</fullName>
        <ecNumber evidence="1">6.1.1.11</ecNumber>
    </recommendedName>
    <alternativeName>
        <fullName evidence="7">Seryl-tRNA synthetase</fullName>
    </alternativeName>
</protein>
<dbReference type="AlphaFoldDB" id="A0A381QZK7"/>
<evidence type="ECO:0000256" key="2">
    <source>
        <dbReference type="ARBA" id="ARBA00022598"/>
    </source>
</evidence>
<evidence type="ECO:0000256" key="7">
    <source>
        <dbReference type="ARBA" id="ARBA00031113"/>
    </source>
</evidence>
<dbReference type="PROSITE" id="PS50862">
    <property type="entry name" value="AA_TRNA_LIGASE_II"/>
    <property type="match status" value="1"/>
</dbReference>
<dbReference type="InterPro" id="IPR006195">
    <property type="entry name" value="aa-tRNA-synth_II"/>
</dbReference>
<dbReference type="Pfam" id="PF02403">
    <property type="entry name" value="Seryl_tRNA_N"/>
    <property type="match status" value="1"/>
</dbReference>
<dbReference type="EC" id="6.1.1.11" evidence="1"/>
<evidence type="ECO:0000259" key="9">
    <source>
        <dbReference type="PROSITE" id="PS50862"/>
    </source>
</evidence>
<feature type="region of interest" description="Disordered" evidence="8">
    <location>
        <begin position="37"/>
        <end position="68"/>
    </location>
</feature>
<dbReference type="PRINTS" id="PR00981">
    <property type="entry name" value="TRNASYNTHSER"/>
</dbReference>
<dbReference type="InterPro" id="IPR033729">
    <property type="entry name" value="SerRS_core"/>
</dbReference>
<dbReference type="InterPro" id="IPR010978">
    <property type="entry name" value="tRNA-bd_arm"/>
</dbReference>
<keyword evidence="4" id="KW-0067">ATP-binding</keyword>
<dbReference type="Pfam" id="PF00587">
    <property type="entry name" value="tRNA-synt_2b"/>
    <property type="match status" value="1"/>
</dbReference>
<accession>A0A381QZK7</accession>
<keyword evidence="3" id="KW-0547">Nucleotide-binding</keyword>
<dbReference type="PIRSF" id="PIRSF001529">
    <property type="entry name" value="Ser-tRNA-synth_IIa"/>
    <property type="match status" value="1"/>
</dbReference>
<dbReference type="Gene3D" id="1.10.287.40">
    <property type="entry name" value="Serine-tRNA synthetase, tRNA binding domain"/>
    <property type="match status" value="1"/>
</dbReference>
<evidence type="ECO:0000256" key="8">
    <source>
        <dbReference type="SAM" id="MobiDB-lite"/>
    </source>
</evidence>
<dbReference type="SUPFAM" id="SSF55681">
    <property type="entry name" value="Class II aaRS and biotin synthetases"/>
    <property type="match status" value="1"/>
</dbReference>
<reference evidence="10" key="1">
    <citation type="submission" date="2018-05" db="EMBL/GenBank/DDBJ databases">
        <authorList>
            <person name="Lanie J.A."/>
            <person name="Ng W.-L."/>
            <person name="Kazmierczak K.M."/>
            <person name="Andrzejewski T.M."/>
            <person name="Davidsen T.M."/>
            <person name="Wayne K.J."/>
            <person name="Tettelin H."/>
            <person name="Glass J.I."/>
            <person name="Rusch D."/>
            <person name="Podicherti R."/>
            <person name="Tsui H.-C.T."/>
            <person name="Winkler M.E."/>
        </authorList>
    </citation>
    <scope>NUCLEOTIDE SEQUENCE</scope>
</reference>
<evidence type="ECO:0000256" key="1">
    <source>
        <dbReference type="ARBA" id="ARBA00012840"/>
    </source>
</evidence>
<dbReference type="GO" id="GO:0005524">
    <property type="term" value="F:ATP binding"/>
    <property type="evidence" value="ECO:0007669"/>
    <property type="project" value="UniProtKB-KW"/>
</dbReference>
<dbReference type="GO" id="GO:0004828">
    <property type="term" value="F:serine-tRNA ligase activity"/>
    <property type="evidence" value="ECO:0007669"/>
    <property type="project" value="UniProtKB-EC"/>
</dbReference>
<dbReference type="EMBL" id="UINC01001611">
    <property type="protein sequence ID" value="SUZ84881.1"/>
    <property type="molecule type" value="Genomic_DNA"/>
</dbReference>
<evidence type="ECO:0000256" key="5">
    <source>
        <dbReference type="ARBA" id="ARBA00022917"/>
    </source>
</evidence>
<evidence type="ECO:0000313" key="10">
    <source>
        <dbReference type="EMBL" id="SUZ84881.1"/>
    </source>
</evidence>
<feature type="compositionally biased region" description="Basic and acidic residues" evidence="8">
    <location>
        <begin position="57"/>
        <end position="68"/>
    </location>
</feature>
<proteinExistence type="inferred from homology"/>
<dbReference type="SUPFAM" id="SSF46589">
    <property type="entry name" value="tRNA-binding arm"/>
    <property type="match status" value="1"/>
</dbReference>